<feature type="region of interest" description="Disordered" evidence="1">
    <location>
        <begin position="1"/>
        <end position="38"/>
    </location>
</feature>
<protein>
    <submittedName>
        <fullName evidence="2">Uncharacterized protein</fullName>
    </submittedName>
</protein>
<reference evidence="3" key="2">
    <citation type="submission" date="2013-07" db="EMBL/GenBank/DDBJ databases">
        <authorList>
            <consortium name="The Broad Institute Genome Sequencing Platform"/>
            <person name="Cuomo C."/>
            <person name="Litvintseva A."/>
            <person name="Chen Y."/>
            <person name="Heitman J."/>
            <person name="Sun S."/>
            <person name="Springer D."/>
            <person name="Dromer F."/>
            <person name="Young S.K."/>
            <person name="Zeng Q."/>
            <person name="Gargeya S."/>
            <person name="Fitzgerald M."/>
            <person name="Abouelleil A."/>
            <person name="Alvarado L."/>
            <person name="Berlin A.M."/>
            <person name="Chapman S.B."/>
            <person name="Dewar J."/>
            <person name="Goldberg J."/>
            <person name="Griggs A."/>
            <person name="Gujja S."/>
            <person name="Hansen M."/>
            <person name="Howarth C."/>
            <person name="Imamovic A."/>
            <person name="Larimer J."/>
            <person name="McCowan C."/>
            <person name="Murphy C."/>
            <person name="Pearson M."/>
            <person name="Priest M."/>
            <person name="Roberts A."/>
            <person name="Saif S."/>
            <person name="Shea T."/>
            <person name="Sykes S."/>
            <person name="Wortman J."/>
            <person name="Nusbaum C."/>
            <person name="Birren B."/>
        </authorList>
    </citation>
    <scope>NUCLEOTIDE SEQUENCE</scope>
    <source>
        <strain evidence="3">CBS 10117</strain>
    </source>
</reference>
<feature type="compositionally biased region" description="Low complexity" evidence="1">
    <location>
        <begin position="18"/>
        <end position="27"/>
    </location>
</feature>
<dbReference type="EMBL" id="KI894033">
    <property type="protein sequence ID" value="OBR83654.1"/>
    <property type="molecule type" value="Genomic_DNA"/>
</dbReference>
<keyword evidence="4" id="KW-1185">Reference proteome</keyword>
<evidence type="ECO:0000256" key="1">
    <source>
        <dbReference type="SAM" id="MobiDB-lite"/>
    </source>
</evidence>
<organism evidence="2">
    <name type="scientific">Kwoniella dejecticola CBS 10117</name>
    <dbReference type="NCBI Taxonomy" id="1296121"/>
    <lineage>
        <taxon>Eukaryota</taxon>
        <taxon>Fungi</taxon>
        <taxon>Dikarya</taxon>
        <taxon>Basidiomycota</taxon>
        <taxon>Agaricomycotina</taxon>
        <taxon>Tremellomycetes</taxon>
        <taxon>Tremellales</taxon>
        <taxon>Cryptococcaceae</taxon>
        <taxon>Kwoniella</taxon>
    </lineage>
</organism>
<dbReference type="AlphaFoldDB" id="A0A1A6A0S2"/>
<evidence type="ECO:0000313" key="2">
    <source>
        <dbReference type="EMBL" id="OBR83654.1"/>
    </source>
</evidence>
<sequence>MPLYAESITRSSIREDTSSITSISQSDANSTDTNTGKYDTFKPPTVLVTVKQDEDGEPVITCTGILGPNATYRSQEDFEAYESQCKDELLELRSNKKIFSQLKDLSLEKVISFYQDTLDQAPESKFSDDYQALVGNYDHINERWNDFANAIKRFKDDKEFNGLVVLGIESHWQGSVDDDHKRLTSKCGQLNHS</sequence>
<dbReference type="EMBL" id="CP144536">
    <property type="protein sequence ID" value="WWC63312.1"/>
    <property type="molecule type" value="Genomic_DNA"/>
</dbReference>
<dbReference type="GeneID" id="28969633"/>
<proteinExistence type="predicted"/>
<feature type="compositionally biased region" description="Polar residues" evidence="1">
    <location>
        <begin position="28"/>
        <end position="37"/>
    </location>
</feature>
<name>A0A1A6A0S2_9TREE</name>
<dbReference type="KEGG" id="kdj:28969633"/>
<evidence type="ECO:0000313" key="4">
    <source>
        <dbReference type="Proteomes" id="UP000078595"/>
    </source>
</evidence>
<gene>
    <name evidence="2" type="ORF">I303_05934</name>
    <name evidence="3" type="ORF">I303_105912</name>
</gene>
<dbReference type="VEuPathDB" id="FungiDB:I303_05934"/>
<reference evidence="2" key="1">
    <citation type="submission" date="2013-07" db="EMBL/GenBank/DDBJ databases">
        <title>The Genome Sequence of Cryptococcus dejecticola CBS10117.</title>
        <authorList>
            <consortium name="The Broad Institute Genome Sequencing Platform"/>
            <person name="Cuomo C."/>
            <person name="Litvintseva A."/>
            <person name="Chen Y."/>
            <person name="Heitman J."/>
            <person name="Sun S."/>
            <person name="Springer D."/>
            <person name="Dromer F."/>
            <person name="Young S.K."/>
            <person name="Zeng Q."/>
            <person name="Gargeya S."/>
            <person name="Fitzgerald M."/>
            <person name="Abouelleil A."/>
            <person name="Alvarado L."/>
            <person name="Berlin A.M."/>
            <person name="Chapman S.B."/>
            <person name="Dewar J."/>
            <person name="Goldberg J."/>
            <person name="Griggs A."/>
            <person name="Gujja S."/>
            <person name="Hansen M."/>
            <person name="Howarth C."/>
            <person name="Imamovic A."/>
            <person name="Larimer J."/>
            <person name="McCowan C."/>
            <person name="Murphy C."/>
            <person name="Pearson M."/>
            <person name="Priest M."/>
            <person name="Roberts A."/>
            <person name="Saif S."/>
            <person name="Shea T."/>
            <person name="Sykes S."/>
            <person name="Wortman J."/>
            <person name="Nusbaum C."/>
            <person name="Birren B."/>
        </authorList>
    </citation>
    <scope>NUCLEOTIDE SEQUENCE [LARGE SCALE GENOMIC DNA]</scope>
    <source>
        <strain evidence="2">CBS 10117</strain>
    </source>
</reference>
<accession>A0A1A6A0S2</accession>
<dbReference type="Proteomes" id="UP000078595">
    <property type="component" value="Chromosome 7"/>
</dbReference>
<dbReference type="RefSeq" id="XP_018261496.1">
    <property type="nucleotide sequence ID" value="XM_018409224.1"/>
</dbReference>
<evidence type="ECO:0000313" key="3">
    <source>
        <dbReference type="EMBL" id="WWC63312.1"/>
    </source>
</evidence>
<reference evidence="3" key="3">
    <citation type="submission" date="2024-02" db="EMBL/GenBank/DDBJ databases">
        <title>Comparative genomics of Cryptococcus and Kwoniella reveals pathogenesis evolution and contrasting modes of karyotype evolution via chromosome fusion or intercentromeric recombination.</title>
        <authorList>
            <person name="Coelho M.A."/>
            <person name="David-Palma M."/>
            <person name="Shea T."/>
            <person name="Bowers K."/>
            <person name="McGinley-Smith S."/>
            <person name="Mohammad A.W."/>
            <person name="Gnirke A."/>
            <person name="Yurkov A.M."/>
            <person name="Nowrousian M."/>
            <person name="Sun S."/>
            <person name="Cuomo C.A."/>
            <person name="Heitman J."/>
        </authorList>
    </citation>
    <scope>NUCLEOTIDE SEQUENCE</scope>
    <source>
        <strain evidence="3">CBS 10117</strain>
    </source>
</reference>